<keyword evidence="3" id="KW-0813">Transport</keyword>
<evidence type="ECO:0000256" key="5">
    <source>
        <dbReference type="ARBA" id="ARBA00022692"/>
    </source>
</evidence>
<name>A0ABN3HVX1_9ACTN</name>
<feature type="transmembrane region" description="Helical" evidence="9">
    <location>
        <begin position="147"/>
        <end position="167"/>
    </location>
</feature>
<keyword evidence="6 9" id="KW-1133">Transmembrane helix</keyword>
<keyword evidence="4" id="KW-1003">Cell membrane</keyword>
<evidence type="ECO:0000256" key="6">
    <source>
        <dbReference type="ARBA" id="ARBA00022989"/>
    </source>
</evidence>
<proteinExistence type="inferred from homology"/>
<accession>A0ABN3HVX1</accession>
<evidence type="ECO:0000256" key="2">
    <source>
        <dbReference type="ARBA" id="ARBA00009773"/>
    </source>
</evidence>
<feature type="transmembrane region" description="Helical" evidence="9">
    <location>
        <begin position="382"/>
        <end position="413"/>
    </location>
</feature>
<comment type="similarity">
    <text evidence="2">Belongs to the autoinducer-2 exporter (AI-2E) (TC 2.A.86) family.</text>
</comment>
<feature type="transmembrane region" description="Helical" evidence="9">
    <location>
        <begin position="310"/>
        <end position="328"/>
    </location>
</feature>
<feature type="region of interest" description="Disordered" evidence="8">
    <location>
        <begin position="1"/>
        <end position="55"/>
    </location>
</feature>
<comment type="caution">
    <text evidence="10">The sequence shown here is derived from an EMBL/GenBank/DDBJ whole genome shotgun (WGS) entry which is preliminary data.</text>
</comment>
<evidence type="ECO:0000256" key="3">
    <source>
        <dbReference type="ARBA" id="ARBA00022448"/>
    </source>
</evidence>
<protein>
    <submittedName>
        <fullName evidence="10">AI-2E family transporter</fullName>
    </submittedName>
</protein>
<dbReference type="PANTHER" id="PTHR21716:SF53">
    <property type="entry name" value="PERMEASE PERM-RELATED"/>
    <property type="match status" value="1"/>
</dbReference>
<evidence type="ECO:0000256" key="4">
    <source>
        <dbReference type="ARBA" id="ARBA00022475"/>
    </source>
</evidence>
<evidence type="ECO:0000256" key="1">
    <source>
        <dbReference type="ARBA" id="ARBA00004651"/>
    </source>
</evidence>
<dbReference type="InterPro" id="IPR002549">
    <property type="entry name" value="AI-2E-like"/>
</dbReference>
<dbReference type="Pfam" id="PF01594">
    <property type="entry name" value="AI-2E_transport"/>
    <property type="match status" value="1"/>
</dbReference>
<gene>
    <name evidence="10" type="ORF">GCM10010170_100460</name>
</gene>
<keyword evidence="11" id="KW-1185">Reference proteome</keyword>
<feature type="transmembrane region" description="Helical" evidence="9">
    <location>
        <begin position="271"/>
        <end position="304"/>
    </location>
</feature>
<keyword evidence="7 9" id="KW-0472">Membrane</keyword>
<feature type="transmembrane region" description="Helical" evidence="9">
    <location>
        <begin position="117"/>
        <end position="135"/>
    </location>
</feature>
<feature type="transmembrane region" description="Helical" evidence="9">
    <location>
        <begin position="230"/>
        <end position="250"/>
    </location>
</feature>
<evidence type="ECO:0000313" key="10">
    <source>
        <dbReference type="EMBL" id="GAA2389046.1"/>
    </source>
</evidence>
<keyword evidence="5 9" id="KW-0812">Transmembrane</keyword>
<sequence>MAQDTQDTGMAQDGPAAAGEQPGADQGEAAAGQPSGPWARSFAESSDRGSEAGQPAAQDIIELAEQEAEASRAPETPLGVPGRPLNRRSPFMVGLLGALGVATTYGLVQLVAAAREVLILIGLALFLAIGLDPFVRRLNRLMPRWLAVLAVTLIMLGIVGGFLAAAIPPLAAQTAAIVREFPQLIEQLQNRSSLLGHLNDRYQLQQRAEQALSGGGSGDLVNGVLGAGQLVLGVVGSTVTVVVLTIYFLADLPRIRQLIYRMVPSSRRARAILIGDEMFAKVGGFVLGNLITSLIAGVGTFIWLEIFTVPYPLVLSIMVALLDLIPVVGSTIGGIIVSAVALSVSTPVAIATAAFYIIFRLAEDYLLVPRIMGKAVEVSATVTFVAVLLGGAVLGIVGALIAIPIAAAARIILQETVFPRLDRT</sequence>
<reference evidence="10 11" key="1">
    <citation type="journal article" date="2019" name="Int. J. Syst. Evol. Microbiol.">
        <title>The Global Catalogue of Microorganisms (GCM) 10K type strain sequencing project: providing services to taxonomists for standard genome sequencing and annotation.</title>
        <authorList>
            <consortium name="The Broad Institute Genomics Platform"/>
            <consortium name="The Broad Institute Genome Sequencing Center for Infectious Disease"/>
            <person name="Wu L."/>
            <person name="Ma J."/>
        </authorList>
    </citation>
    <scope>NUCLEOTIDE SEQUENCE [LARGE SCALE GENOMIC DNA]</scope>
    <source>
        <strain evidence="10 11">JCM 3272</strain>
    </source>
</reference>
<feature type="transmembrane region" description="Helical" evidence="9">
    <location>
        <begin position="335"/>
        <end position="362"/>
    </location>
</feature>
<dbReference type="EMBL" id="BAAARV010000117">
    <property type="protein sequence ID" value="GAA2389046.1"/>
    <property type="molecule type" value="Genomic_DNA"/>
</dbReference>
<evidence type="ECO:0000313" key="11">
    <source>
        <dbReference type="Proteomes" id="UP001501444"/>
    </source>
</evidence>
<organism evidence="10 11">
    <name type="scientific">Dactylosporangium salmoneum</name>
    <dbReference type="NCBI Taxonomy" id="53361"/>
    <lineage>
        <taxon>Bacteria</taxon>
        <taxon>Bacillati</taxon>
        <taxon>Actinomycetota</taxon>
        <taxon>Actinomycetes</taxon>
        <taxon>Micromonosporales</taxon>
        <taxon>Micromonosporaceae</taxon>
        <taxon>Dactylosporangium</taxon>
    </lineage>
</organism>
<comment type="subcellular location">
    <subcellularLocation>
        <location evidence="1">Cell membrane</location>
        <topology evidence="1">Multi-pass membrane protein</topology>
    </subcellularLocation>
</comment>
<feature type="transmembrane region" description="Helical" evidence="9">
    <location>
        <begin position="91"/>
        <end position="111"/>
    </location>
</feature>
<evidence type="ECO:0000256" key="9">
    <source>
        <dbReference type="SAM" id="Phobius"/>
    </source>
</evidence>
<dbReference type="PANTHER" id="PTHR21716">
    <property type="entry name" value="TRANSMEMBRANE PROTEIN"/>
    <property type="match status" value="1"/>
</dbReference>
<evidence type="ECO:0000256" key="8">
    <source>
        <dbReference type="SAM" id="MobiDB-lite"/>
    </source>
</evidence>
<evidence type="ECO:0000256" key="7">
    <source>
        <dbReference type="ARBA" id="ARBA00023136"/>
    </source>
</evidence>
<dbReference type="Proteomes" id="UP001501444">
    <property type="component" value="Unassembled WGS sequence"/>
</dbReference>